<dbReference type="InterPro" id="IPR036390">
    <property type="entry name" value="WH_DNA-bd_sf"/>
</dbReference>
<dbReference type="GO" id="GO:0003700">
    <property type="term" value="F:DNA-binding transcription factor activity"/>
    <property type="evidence" value="ECO:0007669"/>
    <property type="project" value="InterPro"/>
</dbReference>
<organism evidence="5 6">
    <name type="scientific">Paraburkholderia phenazinium</name>
    <dbReference type="NCBI Taxonomy" id="60549"/>
    <lineage>
        <taxon>Bacteria</taxon>
        <taxon>Pseudomonadati</taxon>
        <taxon>Pseudomonadota</taxon>
        <taxon>Betaproteobacteria</taxon>
        <taxon>Burkholderiales</taxon>
        <taxon>Burkholderiaceae</taxon>
        <taxon>Paraburkholderia</taxon>
    </lineage>
</organism>
<evidence type="ECO:0000313" key="6">
    <source>
        <dbReference type="Proteomes" id="UP000185151"/>
    </source>
</evidence>
<dbReference type="GO" id="GO:0003677">
    <property type="term" value="F:DNA binding"/>
    <property type="evidence" value="ECO:0007669"/>
    <property type="project" value="UniProtKB-KW"/>
</dbReference>
<feature type="domain" description="HTH gntR-type" evidence="4">
    <location>
        <begin position="5"/>
        <end position="73"/>
    </location>
</feature>
<proteinExistence type="predicted"/>
<sequence length="238" mass="27146">MDDRIPRYHRLRDQLAARIAALEWQPHDPLPTEQELALAYDLAVGTVRKAVDLLEREGLVERFQGRGTFVRRATFDRSLFRFFRFHAPNGERRVPESRILERVVTKAPKAVVARFSLKSGAKAIRLARLRLIDDTPIVAEQIWLPYEPFAALADCPVEEFGPLLYPFYEKRCARVVARADERLTVETANATDVAALGVPEHSPIVVIERVAFGYDGAPLEWRLSRGAAQHFAYEIEIR</sequence>
<dbReference type="Pfam" id="PF00392">
    <property type="entry name" value="GntR"/>
    <property type="match status" value="1"/>
</dbReference>
<accession>A0A1N6H9D4</accession>
<dbReference type="InterPro" id="IPR011663">
    <property type="entry name" value="UTRA"/>
</dbReference>
<dbReference type="Gene3D" id="3.40.1410.10">
    <property type="entry name" value="Chorismate lyase-like"/>
    <property type="match status" value="1"/>
</dbReference>
<evidence type="ECO:0000256" key="2">
    <source>
        <dbReference type="ARBA" id="ARBA00023125"/>
    </source>
</evidence>
<dbReference type="EMBL" id="FSRU01000001">
    <property type="protein sequence ID" value="SIO16366.1"/>
    <property type="molecule type" value="Genomic_DNA"/>
</dbReference>
<dbReference type="PANTHER" id="PTHR44846">
    <property type="entry name" value="MANNOSYL-D-GLYCERATE TRANSPORT/METABOLISM SYSTEM REPRESSOR MNGR-RELATED"/>
    <property type="match status" value="1"/>
</dbReference>
<evidence type="ECO:0000259" key="4">
    <source>
        <dbReference type="PROSITE" id="PS50949"/>
    </source>
</evidence>
<dbReference type="GO" id="GO:0045892">
    <property type="term" value="P:negative regulation of DNA-templated transcription"/>
    <property type="evidence" value="ECO:0007669"/>
    <property type="project" value="TreeGrafter"/>
</dbReference>
<name>A0A1N6H9D4_9BURK</name>
<gene>
    <name evidence="5" type="ORF">SAMN05444165_1241</name>
</gene>
<dbReference type="SMART" id="SM00866">
    <property type="entry name" value="UTRA"/>
    <property type="match status" value="1"/>
</dbReference>
<dbReference type="Gene3D" id="1.10.10.10">
    <property type="entry name" value="Winged helix-like DNA-binding domain superfamily/Winged helix DNA-binding domain"/>
    <property type="match status" value="1"/>
</dbReference>
<protein>
    <submittedName>
        <fullName evidence="5">Transcriptional regulator, GntR family</fullName>
    </submittedName>
</protein>
<dbReference type="PANTHER" id="PTHR44846:SF1">
    <property type="entry name" value="MANNOSYL-D-GLYCERATE TRANSPORT_METABOLISM SYSTEM REPRESSOR MNGR-RELATED"/>
    <property type="match status" value="1"/>
</dbReference>
<dbReference type="InterPro" id="IPR000524">
    <property type="entry name" value="Tscrpt_reg_HTH_GntR"/>
</dbReference>
<evidence type="ECO:0000256" key="3">
    <source>
        <dbReference type="ARBA" id="ARBA00023163"/>
    </source>
</evidence>
<keyword evidence="6" id="KW-1185">Reference proteome</keyword>
<dbReference type="CDD" id="cd07377">
    <property type="entry name" value="WHTH_GntR"/>
    <property type="match status" value="1"/>
</dbReference>
<dbReference type="PROSITE" id="PS50949">
    <property type="entry name" value="HTH_GNTR"/>
    <property type="match status" value="1"/>
</dbReference>
<keyword evidence="1" id="KW-0805">Transcription regulation</keyword>
<dbReference type="InterPro" id="IPR036388">
    <property type="entry name" value="WH-like_DNA-bd_sf"/>
</dbReference>
<dbReference type="InterPro" id="IPR050679">
    <property type="entry name" value="Bact_HTH_transcr_reg"/>
</dbReference>
<dbReference type="Proteomes" id="UP000185151">
    <property type="component" value="Unassembled WGS sequence"/>
</dbReference>
<dbReference type="SUPFAM" id="SSF64288">
    <property type="entry name" value="Chorismate lyase-like"/>
    <property type="match status" value="1"/>
</dbReference>
<evidence type="ECO:0000313" key="5">
    <source>
        <dbReference type="EMBL" id="SIO16366.1"/>
    </source>
</evidence>
<dbReference type="Pfam" id="PF07702">
    <property type="entry name" value="UTRA"/>
    <property type="match status" value="1"/>
</dbReference>
<evidence type="ECO:0000256" key="1">
    <source>
        <dbReference type="ARBA" id="ARBA00023015"/>
    </source>
</evidence>
<dbReference type="InterPro" id="IPR028978">
    <property type="entry name" value="Chorismate_lyase_/UTRA_dom_sf"/>
</dbReference>
<dbReference type="SUPFAM" id="SSF46785">
    <property type="entry name" value="Winged helix' DNA-binding domain"/>
    <property type="match status" value="1"/>
</dbReference>
<keyword evidence="3" id="KW-0804">Transcription</keyword>
<dbReference type="AlphaFoldDB" id="A0A1N6H9D4"/>
<dbReference type="SMART" id="SM00345">
    <property type="entry name" value="HTH_GNTR"/>
    <property type="match status" value="1"/>
</dbReference>
<keyword evidence="2" id="KW-0238">DNA-binding</keyword>
<reference evidence="5 6" key="1">
    <citation type="submission" date="2016-11" db="EMBL/GenBank/DDBJ databases">
        <authorList>
            <person name="Jaros S."/>
            <person name="Januszkiewicz K."/>
            <person name="Wedrychowicz H."/>
        </authorList>
    </citation>
    <scope>NUCLEOTIDE SEQUENCE [LARGE SCALE GENOMIC DNA]</scope>
    <source>
        <strain evidence="5 6">GAS95</strain>
    </source>
</reference>